<proteinExistence type="predicted"/>
<comment type="caution">
    <text evidence="2">The sequence shown here is derived from an EMBL/GenBank/DDBJ whole genome shotgun (WGS) entry which is preliminary data.</text>
</comment>
<dbReference type="Proteomes" id="UP000295507">
    <property type="component" value="Unassembled WGS sequence"/>
</dbReference>
<protein>
    <submittedName>
        <fullName evidence="2">Uncharacterized protein</fullName>
    </submittedName>
</protein>
<dbReference type="EMBL" id="SMBK01000012">
    <property type="protein sequence ID" value="TCU34502.1"/>
    <property type="molecule type" value="Genomic_DNA"/>
</dbReference>
<reference evidence="2 3" key="1">
    <citation type="submission" date="2019-03" db="EMBL/GenBank/DDBJ databases">
        <title>Genomic Encyclopedia of Type Strains, Phase IV (KMG-V): Genome sequencing to study the core and pangenomes of soil and plant-associated prokaryotes.</title>
        <authorList>
            <person name="Whitman W."/>
        </authorList>
    </citation>
    <scope>NUCLEOTIDE SEQUENCE [LARGE SCALE GENOMIC DNA]</scope>
    <source>
        <strain evidence="2 3">IE4868</strain>
    </source>
</reference>
<gene>
    <name evidence="2" type="ORF">EV129_112118</name>
</gene>
<feature type="region of interest" description="Disordered" evidence="1">
    <location>
        <begin position="66"/>
        <end position="90"/>
    </location>
</feature>
<sequence>MLFDQKRHFYHAVLSVAVDGNYFILDNKRDPVLPDSRLPDYQPPFSIADGKGYLHGLRAGNKQVASRMPLEKVAPGEGGTLRPERRMSEATARRGRFFRFLGRSVAGNIAQPSPCEDS</sequence>
<evidence type="ECO:0000313" key="3">
    <source>
        <dbReference type="Proteomes" id="UP000295507"/>
    </source>
</evidence>
<dbReference type="AlphaFoldDB" id="A0A4R3RLE5"/>
<evidence type="ECO:0000256" key="1">
    <source>
        <dbReference type="SAM" id="MobiDB-lite"/>
    </source>
</evidence>
<dbReference type="Gene3D" id="3.10.620.30">
    <property type="match status" value="1"/>
</dbReference>
<evidence type="ECO:0000313" key="2">
    <source>
        <dbReference type="EMBL" id="TCU34502.1"/>
    </source>
</evidence>
<accession>A0A4R3RLE5</accession>
<organism evidence="2 3">
    <name type="scientific">Rhizobium azibense</name>
    <dbReference type="NCBI Taxonomy" id="1136135"/>
    <lineage>
        <taxon>Bacteria</taxon>
        <taxon>Pseudomonadati</taxon>
        <taxon>Pseudomonadota</taxon>
        <taxon>Alphaproteobacteria</taxon>
        <taxon>Hyphomicrobiales</taxon>
        <taxon>Rhizobiaceae</taxon>
        <taxon>Rhizobium/Agrobacterium group</taxon>
        <taxon>Rhizobium</taxon>
    </lineage>
</organism>
<name>A0A4R3RLE5_9HYPH</name>